<evidence type="ECO:0000313" key="1">
    <source>
        <dbReference type="EMBL" id="MBK1631366.1"/>
    </source>
</evidence>
<gene>
    <name evidence="1" type="ORF">CKO31_11565</name>
</gene>
<evidence type="ECO:0008006" key="3">
    <source>
        <dbReference type="Google" id="ProtNLM"/>
    </source>
</evidence>
<name>A0ABS1CHG5_9GAMM</name>
<dbReference type="Pfam" id="PF05402">
    <property type="entry name" value="PqqD"/>
    <property type="match status" value="1"/>
</dbReference>
<protein>
    <recommendedName>
        <fullName evidence="3">PqqD family protein</fullName>
    </recommendedName>
</protein>
<keyword evidence="2" id="KW-1185">Reference proteome</keyword>
<dbReference type="Proteomes" id="UP000748752">
    <property type="component" value="Unassembled WGS sequence"/>
</dbReference>
<dbReference type="Gene3D" id="1.10.10.1150">
    <property type="entry name" value="Coenzyme PQQ synthesis protein D (PqqD)"/>
    <property type="match status" value="1"/>
</dbReference>
<comment type="caution">
    <text evidence="1">The sequence shown here is derived from an EMBL/GenBank/DDBJ whole genome shotgun (WGS) entry which is preliminary data.</text>
</comment>
<sequence>MSSDAISRARSLLENPTLSETALPDGTAVILDIDQHQVLSVSPVGAFVIDEIRNGVESMDALTTRIVTEFDVDADRAARDAAAFVAEVVTALSSSER</sequence>
<organism evidence="1 2">
    <name type="scientific">Thiohalocapsa halophila</name>
    <dbReference type="NCBI Taxonomy" id="69359"/>
    <lineage>
        <taxon>Bacteria</taxon>
        <taxon>Pseudomonadati</taxon>
        <taxon>Pseudomonadota</taxon>
        <taxon>Gammaproteobacteria</taxon>
        <taxon>Chromatiales</taxon>
        <taxon>Chromatiaceae</taxon>
        <taxon>Thiohalocapsa</taxon>
    </lineage>
</organism>
<evidence type="ECO:0000313" key="2">
    <source>
        <dbReference type="Proteomes" id="UP000748752"/>
    </source>
</evidence>
<proteinExistence type="predicted"/>
<dbReference type="InterPro" id="IPR008792">
    <property type="entry name" value="PQQD"/>
</dbReference>
<accession>A0ABS1CHG5</accession>
<dbReference type="InterPro" id="IPR041881">
    <property type="entry name" value="PqqD_sf"/>
</dbReference>
<reference evidence="1 2" key="1">
    <citation type="journal article" date="2020" name="Microorganisms">
        <title>Osmotic Adaptation and Compatible Solute Biosynthesis of Phototrophic Bacteria as Revealed from Genome Analyses.</title>
        <authorList>
            <person name="Imhoff J.F."/>
            <person name="Rahn T."/>
            <person name="Kunzel S."/>
            <person name="Keller A."/>
            <person name="Neulinger S.C."/>
        </authorList>
    </citation>
    <scope>NUCLEOTIDE SEQUENCE [LARGE SCALE GENOMIC DNA]</scope>
    <source>
        <strain evidence="1 2">DSM 6210</strain>
    </source>
</reference>
<dbReference type="RefSeq" id="WP_200237502.1">
    <property type="nucleotide sequence ID" value="NZ_NRRV01000025.1"/>
</dbReference>
<dbReference type="EMBL" id="NRRV01000025">
    <property type="protein sequence ID" value="MBK1631366.1"/>
    <property type="molecule type" value="Genomic_DNA"/>
</dbReference>